<evidence type="ECO:0000259" key="6">
    <source>
        <dbReference type="PROSITE" id="PS50132"/>
    </source>
</evidence>
<dbReference type="InterPro" id="IPR003116">
    <property type="entry name" value="RBD_dom"/>
</dbReference>
<evidence type="ECO:0000256" key="5">
    <source>
        <dbReference type="SAM" id="MobiDB-lite"/>
    </source>
</evidence>
<dbReference type="PROSITE" id="PS50877">
    <property type="entry name" value="GOLOCO"/>
    <property type="match status" value="1"/>
</dbReference>
<proteinExistence type="predicted"/>
<accession>A0AAQ4QMR2</accession>
<dbReference type="InterPro" id="IPR016137">
    <property type="entry name" value="RGS"/>
</dbReference>
<dbReference type="Pfam" id="PF02188">
    <property type="entry name" value="GoLoco"/>
    <property type="match status" value="1"/>
</dbReference>
<evidence type="ECO:0000259" key="7">
    <source>
        <dbReference type="PROSITE" id="PS50898"/>
    </source>
</evidence>
<dbReference type="SUPFAM" id="SSF54236">
    <property type="entry name" value="Ubiquitin-like"/>
    <property type="match status" value="2"/>
</dbReference>
<dbReference type="GeneTree" id="ENSGT00940000164407"/>
<dbReference type="FunFam" id="1.10.167.10:FF:000001">
    <property type="entry name" value="Putative regulator of g-protein signaling 12"/>
    <property type="match status" value="1"/>
</dbReference>
<sequence>AFKNICDSSLTLQGCCSQSSLNSNGSLPGGGSLRGAPEQRVARWAACFERLLQDPVGVRYFSEFLKKEFSEENILFWQACEYFSHVPAADKKQLSQRAGEIYNSFLSSKATMPVNIDSQAQLADDVLTSPRPDMFKTQQLQIFNLMKFDSYSRFLKSSLYQECMCAEVDGRPLPDPYQIPCSPGVTPFKQRSGRSLTEESRDEGADKKRGMFFSWSRNRSFGKGPKKKDVGDINLDHWGSNGRRESQGSLSSGTSLEMRSPKHCSVVLPSGSCSSLSLRPGASIREVLQDLCRSISINIAAVDLFLVGGEKPLVWDQDCMTLSSRELRVEKRTWFRLDLVPINRSVGLKAKPTKPVTEVLRPVVAKYGLHLSDLVAKSGETEPLDLGAPISSLDGLRVVLDRIDSASGKGKNTRNERSTPKDFSVSGQDSALPGEKRKQKKINIDEAEEFFELLSRAQSSRANDQRGLLSKEDLVLPDFLRLTPAATSSSSTSSSALACSTPDSLKQGRENGVPPRGSLTAGLRSESLDSSLGSSANGHSGNRRCLMPPPRHSTFGTHLSPICRPLDTRPILRTVEEDAHGDLTLVGEGDISSPNSTLLPPSPMPPFDGSLPEANFTPPPPCAPPQDAGGEGKSRSGTSAV</sequence>
<evidence type="ECO:0000256" key="1">
    <source>
        <dbReference type="ARBA" id="ARBA00004496"/>
    </source>
</evidence>
<evidence type="ECO:0000256" key="2">
    <source>
        <dbReference type="ARBA" id="ARBA00022468"/>
    </source>
</evidence>
<feature type="compositionally biased region" description="Low complexity" evidence="5">
    <location>
        <begin position="523"/>
        <end position="535"/>
    </location>
</feature>
<dbReference type="PANTHER" id="PTHR45945:SF1">
    <property type="entry name" value="REGULATOR OF G-PROTEIN SIGNALING 12"/>
    <property type="match status" value="1"/>
</dbReference>
<dbReference type="Pfam" id="PF02196">
    <property type="entry name" value="RBD"/>
    <property type="match status" value="1"/>
</dbReference>
<keyword evidence="2" id="KW-0343">GTPase activation</keyword>
<feature type="domain" description="RBD" evidence="7">
    <location>
        <begin position="334"/>
        <end position="403"/>
    </location>
</feature>
<dbReference type="InterPro" id="IPR003109">
    <property type="entry name" value="GoLoco_motif"/>
</dbReference>
<keyword evidence="9" id="KW-1185">Reference proteome</keyword>
<dbReference type="GO" id="GO:0005886">
    <property type="term" value="C:plasma membrane"/>
    <property type="evidence" value="ECO:0007669"/>
    <property type="project" value="TreeGrafter"/>
</dbReference>
<dbReference type="SMART" id="SM00390">
    <property type="entry name" value="GoLoco"/>
    <property type="match status" value="1"/>
</dbReference>
<dbReference type="AlphaFoldDB" id="A0AAQ4QMR2"/>
<feature type="compositionally biased region" description="Low complexity" evidence="5">
    <location>
        <begin position="485"/>
        <end position="502"/>
    </location>
</feature>
<dbReference type="GO" id="GO:0005634">
    <property type="term" value="C:nucleus"/>
    <property type="evidence" value="ECO:0007669"/>
    <property type="project" value="TreeGrafter"/>
</dbReference>
<dbReference type="Proteomes" id="UP000007635">
    <property type="component" value="Chromosome VII"/>
</dbReference>
<organism evidence="8 9">
    <name type="scientific">Gasterosteus aculeatus aculeatus</name>
    <name type="common">three-spined stickleback</name>
    <dbReference type="NCBI Taxonomy" id="481459"/>
    <lineage>
        <taxon>Eukaryota</taxon>
        <taxon>Metazoa</taxon>
        <taxon>Chordata</taxon>
        <taxon>Craniata</taxon>
        <taxon>Vertebrata</taxon>
        <taxon>Euteleostomi</taxon>
        <taxon>Actinopterygii</taxon>
        <taxon>Neopterygii</taxon>
        <taxon>Teleostei</taxon>
        <taxon>Neoteleostei</taxon>
        <taxon>Acanthomorphata</taxon>
        <taxon>Eupercaria</taxon>
        <taxon>Perciformes</taxon>
        <taxon>Cottioidei</taxon>
        <taxon>Gasterosteales</taxon>
        <taxon>Gasterosteidae</taxon>
        <taxon>Gasterosteus</taxon>
    </lineage>
</organism>
<feature type="domain" description="RGS" evidence="6">
    <location>
        <begin position="47"/>
        <end position="164"/>
    </location>
</feature>
<evidence type="ECO:0000256" key="3">
    <source>
        <dbReference type="ARBA" id="ARBA00022490"/>
    </source>
</evidence>
<dbReference type="Gene3D" id="1.10.196.10">
    <property type="match status" value="1"/>
</dbReference>
<dbReference type="GO" id="GO:0007165">
    <property type="term" value="P:signal transduction"/>
    <property type="evidence" value="ECO:0007669"/>
    <property type="project" value="InterPro"/>
</dbReference>
<feature type="region of interest" description="Disordered" evidence="5">
    <location>
        <begin position="181"/>
        <end position="257"/>
    </location>
</feature>
<comment type="subcellular location">
    <subcellularLocation>
        <location evidence="1">Cytoplasm</location>
    </subcellularLocation>
</comment>
<dbReference type="GO" id="GO:0008277">
    <property type="term" value="P:regulation of G protein-coupled receptor signaling pathway"/>
    <property type="evidence" value="ECO:0007669"/>
    <property type="project" value="TreeGrafter"/>
</dbReference>
<dbReference type="InterPro" id="IPR036305">
    <property type="entry name" value="RGS_sf"/>
</dbReference>
<feature type="domain" description="RBD" evidence="7">
    <location>
        <begin position="262"/>
        <end position="332"/>
    </location>
</feature>
<dbReference type="PRINTS" id="PR01301">
    <property type="entry name" value="RGSPROTEIN"/>
</dbReference>
<keyword evidence="3" id="KW-0963">Cytoplasm</keyword>
<dbReference type="CDD" id="cd08706">
    <property type="entry name" value="RGS_R12-like"/>
    <property type="match status" value="1"/>
</dbReference>
<dbReference type="Pfam" id="PF00615">
    <property type="entry name" value="RGS"/>
    <property type="match status" value="1"/>
</dbReference>
<dbReference type="Gene3D" id="1.10.167.10">
    <property type="entry name" value="Regulator of G-protein Signalling 4, domain 2"/>
    <property type="match status" value="1"/>
</dbReference>
<evidence type="ECO:0000313" key="8">
    <source>
        <dbReference type="Ensembl" id="ENSGACP00000052556.1"/>
    </source>
</evidence>
<evidence type="ECO:0000313" key="9">
    <source>
        <dbReference type="Proteomes" id="UP000007635"/>
    </source>
</evidence>
<keyword evidence="4" id="KW-0677">Repeat</keyword>
<evidence type="ECO:0000256" key="4">
    <source>
        <dbReference type="ARBA" id="ARBA00022737"/>
    </source>
</evidence>
<dbReference type="SMART" id="SM00315">
    <property type="entry name" value="RGS"/>
    <property type="match status" value="1"/>
</dbReference>
<dbReference type="Gene3D" id="3.10.20.90">
    <property type="entry name" value="Phosphatidylinositol 3-kinase Catalytic Subunit, Chain A, domain 1"/>
    <property type="match status" value="2"/>
</dbReference>
<dbReference type="SUPFAM" id="SSF48097">
    <property type="entry name" value="Regulator of G-protein signaling, RGS"/>
    <property type="match status" value="1"/>
</dbReference>
<feature type="compositionally biased region" description="Basic and acidic residues" evidence="5">
    <location>
        <begin position="196"/>
        <end position="209"/>
    </location>
</feature>
<feature type="compositionally biased region" description="Polar residues" evidence="5">
    <location>
        <begin position="247"/>
        <end position="257"/>
    </location>
</feature>
<dbReference type="Pfam" id="PF16612">
    <property type="entry name" value="RGS12_usC"/>
    <property type="match status" value="1"/>
</dbReference>
<dbReference type="GO" id="GO:0005096">
    <property type="term" value="F:GTPase activator activity"/>
    <property type="evidence" value="ECO:0007669"/>
    <property type="project" value="UniProtKB-KW"/>
</dbReference>
<evidence type="ECO:0008006" key="10">
    <source>
        <dbReference type="Google" id="ProtNLM"/>
    </source>
</evidence>
<dbReference type="InterPro" id="IPR029071">
    <property type="entry name" value="Ubiquitin-like_domsf"/>
</dbReference>
<dbReference type="InterPro" id="IPR024066">
    <property type="entry name" value="RGS_subdom1/3"/>
</dbReference>
<feature type="region of interest" description="Disordered" evidence="5">
    <location>
        <begin position="584"/>
        <end position="641"/>
    </location>
</feature>
<dbReference type="SMART" id="SM00455">
    <property type="entry name" value="RBD"/>
    <property type="match status" value="2"/>
</dbReference>
<dbReference type="GO" id="GO:0005737">
    <property type="term" value="C:cytoplasm"/>
    <property type="evidence" value="ECO:0007669"/>
    <property type="project" value="UniProtKB-SubCell"/>
</dbReference>
<dbReference type="Ensembl" id="ENSGACT00000076212.1">
    <property type="protein sequence ID" value="ENSGACP00000052556.1"/>
    <property type="gene ID" value="ENSGACG00000019425.2"/>
</dbReference>
<dbReference type="InterPro" id="IPR046995">
    <property type="entry name" value="RGS10/12/14-like"/>
</dbReference>
<dbReference type="InterPro" id="IPR044926">
    <property type="entry name" value="RGS_subdomain_2"/>
</dbReference>
<reference evidence="8" key="3">
    <citation type="submission" date="2025-09" db="UniProtKB">
        <authorList>
            <consortium name="Ensembl"/>
        </authorList>
    </citation>
    <scope>IDENTIFICATION</scope>
</reference>
<feature type="region of interest" description="Disordered" evidence="5">
    <location>
        <begin position="485"/>
        <end position="550"/>
    </location>
</feature>
<reference evidence="8 9" key="1">
    <citation type="journal article" date="2021" name="G3 (Bethesda)">
        <title>Improved contiguity of the threespine stickleback genome using long-read sequencing.</title>
        <authorList>
            <person name="Nath S."/>
            <person name="Shaw D.E."/>
            <person name="White M.A."/>
        </authorList>
    </citation>
    <scope>NUCLEOTIDE SEQUENCE [LARGE SCALE GENOMIC DNA]</scope>
    <source>
        <strain evidence="8 9">Lake Benthic</strain>
    </source>
</reference>
<protein>
    <recommendedName>
        <fullName evidence="10">Regulator of G protein signaling 12a</fullName>
    </recommendedName>
</protein>
<feature type="region of interest" description="Disordered" evidence="5">
    <location>
        <begin position="407"/>
        <end position="439"/>
    </location>
</feature>
<dbReference type="Pfam" id="PF16613">
    <property type="entry name" value="RGS12_us1"/>
    <property type="match status" value="1"/>
</dbReference>
<dbReference type="PROSITE" id="PS50132">
    <property type="entry name" value="RGS"/>
    <property type="match status" value="1"/>
</dbReference>
<dbReference type="PROSITE" id="PS50898">
    <property type="entry name" value="RBD"/>
    <property type="match status" value="2"/>
</dbReference>
<reference evidence="8" key="2">
    <citation type="submission" date="2025-08" db="UniProtKB">
        <authorList>
            <consortium name="Ensembl"/>
        </authorList>
    </citation>
    <scope>IDENTIFICATION</scope>
</reference>
<dbReference type="PANTHER" id="PTHR45945">
    <property type="entry name" value="REGULATOR OF G-PROTEIN SIGNALING LOCO"/>
    <property type="match status" value="1"/>
</dbReference>
<name>A0AAQ4QMR2_GASAC</name>